<dbReference type="GO" id="GO:0006633">
    <property type="term" value="P:fatty acid biosynthetic process"/>
    <property type="evidence" value="ECO:0007669"/>
    <property type="project" value="TreeGrafter"/>
</dbReference>
<reference evidence="3 4" key="1">
    <citation type="submission" date="2015-01" db="EMBL/GenBank/DDBJ databases">
        <title>The Genome Sequence of Exophiala spinifera CBS89968.</title>
        <authorList>
            <consortium name="The Broad Institute Genomics Platform"/>
            <person name="Cuomo C."/>
            <person name="de Hoog S."/>
            <person name="Gorbushina A."/>
            <person name="Stielow B."/>
            <person name="Teixiera M."/>
            <person name="Abouelleil A."/>
            <person name="Chapman S.B."/>
            <person name="Priest M."/>
            <person name="Young S.K."/>
            <person name="Wortman J."/>
            <person name="Nusbaum C."/>
            <person name="Birren B."/>
        </authorList>
    </citation>
    <scope>NUCLEOTIDE SEQUENCE [LARGE SCALE GENOMIC DNA]</scope>
    <source>
        <strain evidence="3 4">CBS 89968</strain>
    </source>
</reference>
<dbReference type="Pfam" id="PF13561">
    <property type="entry name" value="adh_short_C2"/>
    <property type="match status" value="1"/>
</dbReference>
<comment type="similarity">
    <text evidence="1">Belongs to the short-chain dehydrogenases/reductases (SDR) family.</text>
</comment>
<evidence type="ECO:0008006" key="5">
    <source>
        <dbReference type="Google" id="ProtNLM"/>
    </source>
</evidence>
<dbReference type="GeneID" id="27335621"/>
<sequence length="338" mass="36099">MVHEILPQNPLKDEKRVQTEPLFGQLNGAKDVLSSEGATKKMQHTGLYLSQVERDSLGERPHRGLASTIAIVTGAGARGYSIGIGRAAAIMLAEAGANVICVDKDHESAQRTVEMIQYLHLEGRAVAWTADITNERQCQEVVDFTLREFGRVDILVNNVGIHGAKGTAETVDLAYWDSAMQVNVKSMIAMSKYAIPAMKQEKPGHYGKVRGRIINIASVNGIRGGSPDILYPTSKGAIVNMTRAMAAHHGPSGITVNCVCPGAVYTPMVGGFEGGTMNVEIRKSRAQRSLLGTEGNGWDVGAAIRFLASEEARWITGVVLPVDAGATAAVGFGHNMGH</sequence>
<gene>
    <name evidence="3" type="ORF">PV08_08538</name>
</gene>
<dbReference type="InterPro" id="IPR020904">
    <property type="entry name" value="Sc_DH/Rdtase_CS"/>
</dbReference>
<dbReference type="EMBL" id="KN847497">
    <property type="protein sequence ID" value="KIW13350.1"/>
    <property type="molecule type" value="Genomic_DNA"/>
</dbReference>
<dbReference type="Proteomes" id="UP000053328">
    <property type="component" value="Unassembled WGS sequence"/>
</dbReference>
<dbReference type="SUPFAM" id="SSF51735">
    <property type="entry name" value="NAD(P)-binding Rossmann-fold domains"/>
    <property type="match status" value="1"/>
</dbReference>
<dbReference type="VEuPathDB" id="FungiDB:PV08_08538"/>
<dbReference type="OrthoDB" id="1393670at2759"/>
<dbReference type="PANTHER" id="PTHR42760:SF122">
    <property type="entry name" value="NAD(P)-BINDING PROTEIN"/>
    <property type="match status" value="1"/>
</dbReference>
<evidence type="ECO:0000313" key="4">
    <source>
        <dbReference type="Proteomes" id="UP000053328"/>
    </source>
</evidence>
<proteinExistence type="inferred from homology"/>
<protein>
    <recommendedName>
        <fullName evidence="5">NAD(P)-binding protein</fullName>
    </recommendedName>
</protein>
<keyword evidence="4" id="KW-1185">Reference proteome</keyword>
<dbReference type="PRINTS" id="PR00080">
    <property type="entry name" value="SDRFAMILY"/>
</dbReference>
<keyword evidence="2" id="KW-0521">NADP</keyword>
<evidence type="ECO:0000313" key="3">
    <source>
        <dbReference type="EMBL" id="KIW13350.1"/>
    </source>
</evidence>
<dbReference type="STRING" id="91928.A0A0D2B3U4"/>
<dbReference type="AlphaFoldDB" id="A0A0D2B3U4"/>
<name>A0A0D2B3U4_9EURO</name>
<dbReference type="GO" id="GO:0048038">
    <property type="term" value="F:quinone binding"/>
    <property type="evidence" value="ECO:0007669"/>
    <property type="project" value="TreeGrafter"/>
</dbReference>
<dbReference type="Gene3D" id="3.40.50.720">
    <property type="entry name" value="NAD(P)-binding Rossmann-like Domain"/>
    <property type="match status" value="1"/>
</dbReference>
<evidence type="ECO:0000256" key="1">
    <source>
        <dbReference type="ARBA" id="ARBA00006484"/>
    </source>
</evidence>
<dbReference type="HOGENOM" id="CLU_010194_1_0_1"/>
<dbReference type="PROSITE" id="PS00061">
    <property type="entry name" value="ADH_SHORT"/>
    <property type="match status" value="1"/>
</dbReference>
<dbReference type="FunFam" id="3.40.50.720:FF:000084">
    <property type="entry name" value="Short-chain dehydrogenase reductase"/>
    <property type="match status" value="1"/>
</dbReference>
<dbReference type="PRINTS" id="PR00081">
    <property type="entry name" value="GDHRDH"/>
</dbReference>
<dbReference type="CDD" id="cd05233">
    <property type="entry name" value="SDR_c"/>
    <property type="match status" value="1"/>
</dbReference>
<dbReference type="RefSeq" id="XP_016233566.1">
    <property type="nucleotide sequence ID" value="XM_016382863.1"/>
</dbReference>
<dbReference type="InterPro" id="IPR002347">
    <property type="entry name" value="SDR_fam"/>
</dbReference>
<dbReference type="PANTHER" id="PTHR42760">
    <property type="entry name" value="SHORT-CHAIN DEHYDROGENASES/REDUCTASES FAMILY MEMBER"/>
    <property type="match status" value="1"/>
</dbReference>
<dbReference type="GO" id="GO:0016616">
    <property type="term" value="F:oxidoreductase activity, acting on the CH-OH group of donors, NAD or NADP as acceptor"/>
    <property type="evidence" value="ECO:0007669"/>
    <property type="project" value="TreeGrafter"/>
</dbReference>
<evidence type="ECO:0000256" key="2">
    <source>
        <dbReference type="ARBA" id="ARBA00022857"/>
    </source>
</evidence>
<organism evidence="3 4">
    <name type="scientific">Exophiala spinifera</name>
    <dbReference type="NCBI Taxonomy" id="91928"/>
    <lineage>
        <taxon>Eukaryota</taxon>
        <taxon>Fungi</taxon>
        <taxon>Dikarya</taxon>
        <taxon>Ascomycota</taxon>
        <taxon>Pezizomycotina</taxon>
        <taxon>Eurotiomycetes</taxon>
        <taxon>Chaetothyriomycetidae</taxon>
        <taxon>Chaetothyriales</taxon>
        <taxon>Herpotrichiellaceae</taxon>
        <taxon>Exophiala</taxon>
    </lineage>
</organism>
<dbReference type="InterPro" id="IPR036291">
    <property type="entry name" value="NAD(P)-bd_dom_sf"/>
</dbReference>
<accession>A0A0D2B3U4</accession>